<dbReference type="InterPro" id="IPR006094">
    <property type="entry name" value="Oxid_FAD_bind_N"/>
</dbReference>
<dbReference type="EMBL" id="CAJPDR010000299">
    <property type="protein sequence ID" value="CAF9931012.1"/>
    <property type="molecule type" value="Genomic_DNA"/>
</dbReference>
<comment type="caution">
    <text evidence="6">The sequence shown here is derived from an EMBL/GenBank/DDBJ whole genome shotgun (WGS) entry which is preliminary data.</text>
</comment>
<keyword evidence="3" id="KW-0274">FAD</keyword>
<dbReference type="OrthoDB" id="2151789at2759"/>
<dbReference type="InterPro" id="IPR016167">
    <property type="entry name" value="FAD-bd_PCMH_sub1"/>
</dbReference>
<keyword evidence="4" id="KW-0560">Oxidoreductase</keyword>
<evidence type="ECO:0000313" key="6">
    <source>
        <dbReference type="EMBL" id="CAF9931012.1"/>
    </source>
</evidence>
<accession>A0A8H3IK51</accession>
<dbReference type="Pfam" id="PF01565">
    <property type="entry name" value="FAD_binding_4"/>
    <property type="match status" value="1"/>
</dbReference>
<dbReference type="Gene3D" id="3.40.462.20">
    <property type="match status" value="1"/>
</dbReference>
<organism evidence="6 7">
    <name type="scientific">Alectoria fallacina</name>
    <dbReference type="NCBI Taxonomy" id="1903189"/>
    <lineage>
        <taxon>Eukaryota</taxon>
        <taxon>Fungi</taxon>
        <taxon>Dikarya</taxon>
        <taxon>Ascomycota</taxon>
        <taxon>Pezizomycotina</taxon>
        <taxon>Lecanoromycetes</taxon>
        <taxon>OSLEUM clade</taxon>
        <taxon>Lecanoromycetidae</taxon>
        <taxon>Lecanorales</taxon>
        <taxon>Lecanorineae</taxon>
        <taxon>Parmeliaceae</taxon>
        <taxon>Alectoria</taxon>
    </lineage>
</organism>
<dbReference type="InterPro" id="IPR016166">
    <property type="entry name" value="FAD-bd_PCMH"/>
</dbReference>
<dbReference type="GO" id="GO:0071949">
    <property type="term" value="F:FAD binding"/>
    <property type="evidence" value="ECO:0007669"/>
    <property type="project" value="InterPro"/>
</dbReference>
<sequence length="497" mass="55213">MAMAFANENWNRHPLTAFSPSEGCAAWEPVDEEVSVTIDAPVYHDNAAKLELWSLFQAQTSPKCTVRSRGAGDVASVLAVAREHGCHFAILGGGTSPFKGASNAEGGITIDMGLLKNIELDPDSMEIAVGGGSLWADVYRFLDPRNLSATGTRNSLTGVVGSIIGGGISFFSQNHGWACDNVKQFEVVLANSSVVHASENENTDLFWALRGGGNNFGVVTSLTLEVFHQSPSYYTFQRWSMDILESVFDRFEALTLQMPPEIEMVATTLGWHVHTNQFVITERLIASEKPALPRTLPVPSSTQLKEIVESHVLDERIYQDTTLAMSEKMDRMNAAGFFNYFGSVTVKNNVKVFMAIADIFRDEVSSIKDTFGLQIYIVYNPLTVSTIEKMSRRGGNALGIRPGDGPLTIVNINLHWSDDGDTERMRSFMRRLRHRIRHVAASMDMLHPYLFQNHAFEEDDIFAGYGGENRDRLLRVRDAVDPDGVFARLQPGYYKLR</sequence>
<evidence type="ECO:0000256" key="2">
    <source>
        <dbReference type="ARBA" id="ARBA00022630"/>
    </source>
</evidence>
<dbReference type="AlphaFoldDB" id="A0A8H3IK51"/>
<dbReference type="SUPFAM" id="SSF56176">
    <property type="entry name" value="FAD-binding/transporter-associated domain-like"/>
    <property type="match status" value="1"/>
</dbReference>
<dbReference type="InterPro" id="IPR016169">
    <property type="entry name" value="FAD-bd_PCMH_sub2"/>
</dbReference>
<comment type="similarity">
    <text evidence="1">Belongs to the oxygen-dependent FAD-linked oxidoreductase family.</text>
</comment>
<evidence type="ECO:0000259" key="5">
    <source>
        <dbReference type="PROSITE" id="PS51387"/>
    </source>
</evidence>
<evidence type="ECO:0000256" key="4">
    <source>
        <dbReference type="ARBA" id="ARBA00023002"/>
    </source>
</evidence>
<dbReference type="Proteomes" id="UP000664203">
    <property type="component" value="Unassembled WGS sequence"/>
</dbReference>
<feature type="domain" description="FAD-binding PCMH-type" evidence="5">
    <location>
        <begin position="58"/>
        <end position="229"/>
    </location>
</feature>
<dbReference type="GO" id="GO:0016491">
    <property type="term" value="F:oxidoreductase activity"/>
    <property type="evidence" value="ECO:0007669"/>
    <property type="project" value="UniProtKB-KW"/>
</dbReference>
<dbReference type="PROSITE" id="PS51387">
    <property type="entry name" value="FAD_PCMH"/>
    <property type="match status" value="1"/>
</dbReference>
<protein>
    <recommendedName>
        <fullName evidence="5">FAD-binding PCMH-type domain-containing protein</fullName>
    </recommendedName>
</protein>
<dbReference type="SUPFAM" id="SSF55103">
    <property type="entry name" value="FAD-linked oxidases, C-terminal domain"/>
    <property type="match status" value="1"/>
</dbReference>
<reference evidence="6" key="1">
    <citation type="submission" date="2021-03" db="EMBL/GenBank/DDBJ databases">
        <authorList>
            <person name="Tagirdzhanova G."/>
        </authorList>
    </citation>
    <scope>NUCLEOTIDE SEQUENCE</scope>
</reference>
<evidence type="ECO:0000256" key="1">
    <source>
        <dbReference type="ARBA" id="ARBA00005466"/>
    </source>
</evidence>
<gene>
    <name evidence="6" type="ORF">ALECFALPRED_004777</name>
</gene>
<dbReference type="InterPro" id="IPR016164">
    <property type="entry name" value="FAD-linked_Oxase-like_C"/>
</dbReference>
<proteinExistence type="inferred from homology"/>
<dbReference type="PANTHER" id="PTHR42973">
    <property type="entry name" value="BINDING OXIDOREDUCTASE, PUTATIVE (AFU_ORTHOLOGUE AFUA_1G17690)-RELATED"/>
    <property type="match status" value="1"/>
</dbReference>
<keyword evidence="7" id="KW-1185">Reference proteome</keyword>
<evidence type="ECO:0000256" key="3">
    <source>
        <dbReference type="ARBA" id="ARBA00022827"/>
    </source>
</evidence>
<dbReference type="Gene3D" id="3.30.465.10">
    <property type="match status" value="1"/>
</dbReference>
<dbReference type="PANTHER" id="PTHR42973:SF54">
    <property type="entry name" value="FAD-BINDING PCMH-TYPE DOMAIN-CONTAINING PROTEIN"/>
    <property type="match status" value="1"/>
</dbReference>
<evidence type="ECO:0000313" key="7">
    <source>
        <dbReference type="Proteomes" id="UP000664203"/>
    </source>
</evidence>
<name>A0A8H3IK51_9LECA</name>
<dbReference type="Gene3D" id="3.30.43.10">
    <property type="entry name" value="Uridine Diphospho-n-acetylenolpyruvylglucosamine Reductase, domain 2"/>
    <property type="match status" value="1"/>
</dbReference>
<dbReference type="InterPro" id="IPR050416">
    <property type="entry name" value="FAD-linked_Oxidoreductase"/>
</dbReference>
<dbReference type="InterPro" id="IPR036318">
    <property type="entry name" value="FAD-bd_PCMH-like_sf"/>
</dbReference>
<keyword evidence="2" id="KW-0285">Flavoprotein</keyword>